<name>A0A1M5DHK9_9BACT</name>
<sequence length="482" mass="53927">MALHPDGTQLGTAHRLTRANYLPRVVGYGGGFLVISLLIIERGWSYWNLPLVAIFFLGFPQLVYLAAKAMPGEKRVEITAMMIESLVLGIWIVFMEFFLWESFALFSGALVVNTMNGGFKQMAKALLLFILGLLLGGAVMGFEVQLEGPLYIEIMAMIVLVFFIANAATSFFTQSRKLTDIRSKLEHRNNALNETIAELKSAREELVEKAHKAGMADLATGVLHNIGNILNSVNISATQIKETLSRSKFPQFRQANELLAEHRDDLEAFLLEDPRGLQLLNYYLKLEDPLGEEREQLKAHSERLTEKVQLMTEVIDAQQDVARVVRIKEEFQLEEVVEDTLMLQSGTIERDSLEIVKDFADTAKVVAQKSKLVHILINLLQNAKDAMSGMDAGQKRIRIRTYEEGEEVCLSVSDNGEGIREEHLKKIFAHGFTTREKGHGYGLHTCANYMSEMEGGIRAESEGKGKGATFILTFSPAGQKRE</sequence>
<dbReference type="OrthoDB" id="9809670at2"/>
<dbReference type="GO" id="GO:0005524">
    <property type="term" value="F:ATP binding"/>
    <property type="evidence" value="ECO:0007669"/>
    <property type="project" value="UniProtKB-KW"/>
</dbReference>
<dbReference type="SMART" id="SM00387">
    <property type="entry name" value="HATPase_c"/>
    <property type="match status" value="1"/>
</dbReference>
<dbReference type="Pfam" id="PF05230">
    <property type="entry name" value="MASE2"/>
    <property type="match status" value="1"/>
</dbReference>
<comment type="catalytic activity">
    <reaction evidence="1">
        <text>ATP + protein L-histidine = ADP + protein N-phospho-L-histidine.</text>
        <dbReference type="EC" id="2.7.13.3"/>
    </reaction>
</comment>
<evidence type="ECO:0000256" key="9">
    <source>
        <dbReference type="SAM" id="Phobius"/>
    </source>
</evidence>
<dbReference type="PANTHER" id="PTHR43065">
    <property type="entry name" value="SENSOR HISTIDINE KINASE"/>
    <property type="match status" value="1"/>
</dbReference>
<keyword evidence="4" id="KW-0547">Nucleotide-binding</keyword>
<dbReference type="InterPro" id="IPR005467">
    <property type="entry name" value="His_kinase_dom"/>
</dbReference>
<keyword evidence="3" id="KW-0808">Transferase</keyword>
<evidence type="ECO:0000256" key="7">
    <source>
        <dbReference type="ARBA" id="ARBA00023012"/>
    </source>
</evidence>
<keyword evidence="12" id="KW-1185">Reference proteome</keyword>
<dbReference type="EC" id="2.7.13.3" evidence="2"/>
<feature type="coiled-coil region" evidence="8">
    <location>
        <begin position="182"/>
        <end position="212"/>
    </location>
</feature>
<dbReference type="InterPro" id="IPR004358">
    <property type="entry name" value="Sig_transdc_His_kin-like_C"/>
</dbReference>
<dbReference type="PANTHER" id="PTHR43065:SF46">
    <property type="entry name" value="C4-DICARBOXYLATE TRANSPORT SENSOR PROTEIN DCTB"/>
    <property type="match status" value="1"/>
</dbReference>
<dbReference type="GO" id="GO:0000160">
    <property type="term" value="P:phosphorelay signal transduction system"/>
    <property type="evidence" value="ECO:0007669"/>
    <property type="project" value="UniProtKB-KW"/>
</dbReference>
<feature type="transmembrane region" description="Helical" evidence="9">
    <location>
        <begin position="46"/>
        <end position="66"/>
    </location>
</feature>
<keyword evidence="6" id="KW-0067">ATP-binding</keyword>
<evidence type="ECO:0000259" key="10">
    <source>
        <dbReference type="PROSITE" id="PS50109"/>
    </source>
</evidence>
<evidence type="ECO:0000256" key="5">
    <source>
        <dbReference type="ARBA" id="ARBA00022777"/>
    </source>
</evidence>
<evidence type="ECO:0000256" key="6">
    <source>
        <dbReference type="ARBA" id="ARBA00022840"/>
    </source>
</evidence>
<evidence type="ECO:0000256" key="3">
    <source>
        <dbReference type="ARBA" id="ARBA00022679"/>
    </source>
</evidence>
<evidence type="ECO:0000256" key="1">
    <source>
        <dbReference type="ARBA" id="ARBA00000085"/>
    </source>
</evidence>
<dbReference type="InterPro" id="IPR007894">
    <property type="entry name" value="MASE2"/>
</dbReference>
<gene>
    <name evidence="11" type="ORF">SAMN05443144_111120</name>
</gene>
<feature type="transmembrane region" description="Helical" evidence="9">
    <location>
        <begin position="126"/>
        <end position="144"/>
    </location>
</feature>
<dbReference type="InterPro" id="IPR003594">
    <property type="entry name" value="HATPase_dom"/>
</dbReference>
<dbReference type="EMBL" id="FQUS01000011">
    <property type="protein sequence ID" value="SHF66478.1"/>
    <property type="molecule type" value="Genomic_DNA"/>
</dbReference>
<accession>A0A1M5DHK9</accession>
<proteinExistence type="predicted"/>
<keyword evidence="7" id="KW-0902">Two-component regulatory system</keyword>
<keyword evidence="9" id="KW-0472">Membrane</keyword>
<evidence type="ECO:0000256" key="2">
    <source>
        <dbReference type="ARBA" id="ARBA00012438"/>
    </source>
</evidence>
<feature type="transmembrane region" description="Helical" evidence="9">
    <location>
        <begin position="150"/>
        <end position="172"/>
    </location>
</feature>
<keyword evidence="5" id="KW-0418">Kinase</keyword>
<dbReference type="Pfam" id="PF02518">
    <property type="entry name" value="HATPase_c"/>
    <property type="match status" value="1"/>
</dbReference>
<evidence type="ECO:0000313" key="11">
    <source>
        <dbReference type="EMBL" id="SHF66478.1"/>
    </source>
</evidence>
<evidence type="ECO:0000313" key="12">
    <source>
        <dbReference type="Proteomes" id="UP000184041"/>
    </source>
</evidence>
<reference evidence="11 12" key="1">
    <citation type="submission" date="2016-11" db="EMBL/GenBank/DDBJ databases">
        <authorList>
            <person name="Jaros S."/>
            <person name="Januszkiewicz K."/>
            <person name="Wedrychowicz H."/>
        </authorList>
    </citation>
    <scope>NUCLEOTIDE SEQUENCE [LARGE SCALE GENOMIC DNA]</scope>
    <source>
        <strain evidence="11 12">DSM 21986</strain>
    </source>
</reference>
<dbReference type="InterPro" id="IPR036890">
    <property type="entry name" value="HATPase_C_sf"/>
</dbReference>
<dbReference type="Proteomes" id="UP000184041">
    <property type="component" value="Unassembled WGS sequence"/>
</dbReference>
<keyword evidence="8" id="KW-0175">Coiled coil</keyword>
<keyword evidence="9" id="KW-0812">Transmembrane</keyword>
<organism evidence="11 12">
    <name type="scientific">Fodinibius roseus</name>
    <dbReference type="NCBI Taxonomy" id="1194090"/>
    <lineage>
        <taxon>Bacteria</taxon>
        <taxon>Pseudomonadati</taxon>
        <taxon>Balneolota</taxon>
        <taxon>Balneolia</taxon>
        <taxon>Balneolales</taxon>
        <taxon>Balneolaceae</taxon>
        <taxon>Fodinibius</taxon>
    </lineage>
</organism>
<dbReference type="SUPFAM" id="SSF55874">
    <property type="entry name" value="ATPase domain of HSP90 chaperone/DNA topoisomerase II/histidine kinase"/>
    <property type="match status" value="1"/>
</dbReference>
<dbReference type="AlphaFoldDB" id="A0A1M5DHK9"/>
<dbReference type="GO" id="GO:0004673">
    <property type="term" value="F:protein histidine kinase activity"/>
    <property type="evidence" value="ECO:0007669"/>
    <property type="project" value="UniProtKB-EC"/>
</dbReference>
<evidence type="ECO:0000256" key="8">
    <source>
        <dbReference type="SAM" id="Coils"/>
    </source>
</evidence>
<dbReference type="Gene3D" id="3.30.565.10">
    <property type="entry name" value="Histidine kinase-like ATPase, C-terminal domain"/>
    <property type="match status" value="1"/>
</dbReference>
<feature type="transmembrane region" description="Helical" evidence="9">
    <location>
        <begin position="21"/>
        <end position="40"/>
    </location>
</feature>
<protein>
    <recommendedName>
        <fullName evidence="2">histidine kinase</fullName>
        <ecNumber evidence="2">2.7.13.3</ecNumber>
    </recommendedName>
</protein>
<evidence type="ECO:0000256" key="4">
    <source>
        <dbReference type="ARBA" id="ARBA00022741"/>
    </source>
</evidence>
<feature type="domain" description="Histidine kinase" evidence="10">
    <location>
        <begin position="281"/>
        <end position="478"/>
    </location>
</feature>
<dbReference type="STRING" id="1194090.SAMN05443144_111120"/>
<dbReference type="PROSITE" id="PS50109">
    <property type="entry name" value="HIS_KIN"/>
    <property type="match status" value="1"/>
</dbReference>
<dbReference type="PRINTS" id="PR00344">
    <property type="entry name" value="BCTRLSENSOR"/>
</dbReference>
<keyword evidence="9" id="KW-1133">Transmembrane helix</keyword>
<dbReference type="Gene3D" id="1.10.287.130">
    <property type="match status" value="1"/>
</dbReference>
<dbReference type="RefSeq" id="WP_073064197.1">
    <property type="nucleotide sequence ID" value="NZ_FQUS01000011.1"/>
</dbReference>